<proteinExistence type="predicted"/>
<keyword evidence="2" id="KW-1185">Reference proteome</keyword>
<organism evidence="1 2">
    <name type="scientific">Endozoicomonas euniceicola</name>
    <dbReference type="NCBI Taxonomy" id="1234143"/>
    <lineage>
        <taxon>Bacteria</taxon>
        <taxon>Pseudomonadati</taxon>
        <taxon>Pseudomonadota</taxon>
        <taxon>Gammaproteobacteria</taxon>
        <taxon>Oceanospirillales</taxon>
        <taxon>Endozoicomonadaceae</taxon>
        <taxon>Endozoicomonas</taxon>
    </lineage>
</organism>
<dbReference type="EMBL" id="CP103300">
    <property type="protein sequence ID" value="UYM16103.1"/>
    <property type="molecule type" value="Genomic_DNA"/>
</dbReference>
<reference evidence="1" key="1">
    <citation type="submission" date="2022-10" db="EMBL/GenBank/DDBJ databases">
        <title>Completed Genome Sequence of two octocoral isolated bacterium, Endozoicomonas euniceicola EF212T and Endozoicomonas gorgoniicola PS125T.</title>
        <authorList>
            <person name="Chiou Y.-J."/>
            <person name="Chen Y.-H."/>
        </authorList>
    </citation>
    <scope>NUCLEOTIDE SEQUENCE</scope>
    <source>
        <strain evidence="1">EF212</strain>
    </source>
</reference>
<evidence type="ECO:0000313" key="2">
    <source>
        <dbReference type="Proteomes" id="UP001163255"/>
    </source>
</evidence>
<sequence>MSSVNVTSECKHLIIYADNGPESNSHRTQFLFRMVEFAKKAGLKTAGLLPSLPQQIQSD</sequence>
<evidence type="ECO:0000313" key="1">
    <source>
        <dbReference type="EMBL" id="UYM16103.1"/>
    </source>
</evidence>
<protein>
    <submittedName>
        <fullName evidence="1">Uncharacterized protein</fullName>
    </submittedName>
</protein>
<accession>A0ABY6GTK4</accession>
<name>A0ABY6GTK4_9GAMM</name>
<dbReference type="RefSeq" id="WP_262598406.1">
    <property type="nucleotide sequence ID" value="NZ_CP103300.1"/>
</dbReference>
<gene>
    <name evidence="1" type="ORF">NX720_25435</name>
</gene>
<dbReference type="Proteomes" id="UP001163255">
    <property type="component" value="Chromosome"/>
</dbReference>